<accession>N8X7D4</accession>
<comment type="caution">
    <text evidence="2">The sequence shown here is derived from an EMBL/GenBank/DDBJ whole genome shotgun (WGS) entry which is preliminary data.</text>
</comment>
<sequence>MVNPKEPQQQDEMKQLLDSFLANVFAISIIGVIGLFLYGFVQFLASFEPKTRLKYADVTVEARLRNSPKIFDYFYRQSKLIFTEKLPLIKYDDFLWVYQKSSYKRYHFEISSLDLSQQQFEDIFIAKFNHAGWELIQTDRDRPYQLDQVDYTFVDQLGNRAFVTKPMHNQKNLNFWKISMVENSGIYTYKQ</sequence>
<dbReference type="RefSeq" id="WP_004824627.1">
    <property type="nucleotide sequence ID" value="NZ_KB849459.1"/>
</dbReference>
<dbReference type="PATRIC" id="fig|1217651.3.peg.3568"/>
<evidence type="ECO:0000313" key="3">
    <source>
        <dbReference type="Proteomes" id="UP000013270"/>
    </source>
</evidence>
<dbReference type="AlphaFoldDB" id="N8X7D4"/>
<dbReference type="Proteomes" id="UP000013270">
    <property type="component" value="Unassembled WGS sequence"/>
</dbReference>
<protein>
    <submittedName>
        <fullName evidence="2">Uncharacterized protein</fullName>
    </submittedName>
</protein>
<name>N8X7D4_ACIBZ</name>
<reference evidence="2 3" key="1">
    <citation type="submission" date="2013-02" db="EMBL/GenBank/DDBJ databases">
        <title>The Genome Sequence of Acinetobacter bereziniae NIPH 3.</title>
        <authorList>
            <consortium name="The Broad Institute Genome Sequencing Platform"/>
            <consortium name="The Broad Institute Genome Sequencing Center for Infectious Disease"/>
            <person name="Cerqueira G."/>
            <person name="Feldgarden M."/>
            <person name="Courvalin P."/>
            <person name="Perichon B."/>
            <person name="Grillot-Courvalin C."/>
            <person name="Clermont D."/>
            <person name="Rocha E."/>
            <person name="Yoon E.-J."/>
            <person name="Nemec A."/>
            <person name="Walker B."/>
            <person name="Young S.K."/>
            <person name="Zeng Q."/>
            <person name="Gargeya S."/>
            <person name="Fitzgerald M."/>
            <person name="Haas B."/>
            <person name="Abouelleil A."/>
            <person name="Alvarado L."/>
            <person name="Arachchi H.M."/>
            <person name="Berlin A.M."/>
            <person name="Chapman S.B."/>
            <person name="Dewar J."/>
            <person name="Goldberg J."/>
            <person name="Griggs A."/>
            <person name="Gujja S."/>
            <person name="Hansen M."/>
            <person name="Howarth C."/>
            <person name="Imamovic A."/>
            <person name="Larimer J."/>
            <person name="McCowan C."/>
            <person name="Murphy C."/>
            <person name="Neiman D."/>
            <person name="Pearson M."/>
            <person name="Priest M."/>
            <person name="Roberts A."/>
            <person name="Saif S."/>
            <person name="Shea T."/>
            <person name="Sisk P."/>
            <person name="Sykes S."/>
            <person name="Wortman J."/>
            <person name="Nusbaum C."/>
            <person name="Birren B."/>
        </authorList>
    </citation>
    <scope>NUCLEOTIDE SEQUENCE [LARGE SCALE GENOMIC DNA]</scope>
    <source>
        <strain evidence="2 3">NIPH 3</strain>
    </source>
</reference>
<gene>
    <name evidence="2" type="ORF">F963_03621</name>
</gene>
<evidence type="ECO:0000256" key="1">
    <source>
        <dbReference type="SAM" id="Phobius"/>
    </source>
</evidence>
<evidence type="ECO:0000313" key="2">
    <source>
        <dbReference type="EMBL" id="ENV20337.1"/>
    </source>
</evidence>
<dbReference type="HOGENOM" id="CLU_1418781_0_0_6"/>
<keyword evidence="1" id="KW-1133">Transmembrane helix</keyword>
<dbReference type="EMBL" id="APPK01000049">
    <property type="protein sequence ID" value="ENV20337.1"/>
    <property type="molecule type" value="Genomic_DNA"/>
</dbReference>
<keyword evidence="1" id="KW-0812">Transmembrane</keyword>
<organism evidence="2 3">
    <name type="scientific">Acinetobacter bereziniae NIPH 3</name>
    <dbReference type="NCBI Taxonomy" id="1217651"/>
    <lineage>
        <taxon>Bacteria</taxon>
        <taxon>Pseudomonadati</taxon>
        <taxon>Pseudomonadota</taxon>
        <taxon>Gammaproteobacteria</taxon>
        <taxon>Moraxellales</taxon>
        <taxon>Moraxellaceae</taxon>
        <taxon>Acinetobacter</taxon>
    </lineage>
</organism>
<feature type="transmembrane region" description="Helical" evidence="1">
    <location>
        <begin position="20"/>
        <end position="45"/>
    </location>
</feature>
<keyword evidence="1" id="KW-0472">Membrane</keyword>
<proteinExistence type="predicted"/>